<keyword evidence="2" id="KW-0812">Transmembrane</keyword>
<evidence type="ECO:0000256" key="1">
    <source>
        <dbReference type="ARBA" id="ARBA00007447"/>
    </source>
</evidence>
<protein>
    <recommendedName>
        <fullName evidence="4">Peptidase A1 domain-containing protein</fullName>
    </recommendedName>
</protein>
<dbReference type="EMBL" id="RWJN01000040">
    <property type="protein sequence ID" value="TCD69512.1"/>
    <property type="molecule type" value="Genomic_DNA"/>
</dbReference>
<evidence type="ECO:0000256" key="3">
    <source>
        <dbReference type="SAM" id="SignalP"/>
    </source>
</evidence>
<dbReference type="PROSITE" id="PS51767">
    <property type="entry name" value="PEPTIDASE_A1"/>
    <property type="match status" value="1"/>
</dbReference>
<accession>A0A4R0RQR8</accession>
<dbReference type="STRING" id="92696.A0A4R0RQR8"/>
<feature type="transmembrane region" description="Helical" evidence="2">
    <location>
        <begin position="517"/>
        <end position="541"/>
    </location>
</feature>
<dbReference type="Proteomes" id="UP000292702">
    <property type="component" value="Unassembled WGS sequence"/>
</dbReference>
<keyword evidence="2" id="KW-1133">Transmembrane helix</keyword>
<evidence type="ECO:0000313" key="6">
    <source>
        <dbReference type="Proteomes" id="UP000292702"/>
    </source>
</evidence>
<keyword evidence="3" id="KW-0732">Signal</keyword>
<dbReference type="SUPFAM" id="SSF50630">
    <property type="entry name" value="Acid proteases"/>
    <property type="match status" value="1"/>
</dbReference>
<dbReference type="PANTHER" id="PTHR47966:SF74">
    <property type="entry name" value="AGR407CP"/>
    <property type="match status" value="1"/>
</dbReference>
<dbReference type="Gene3D" id="2.40.70.10">
    <property type="entry name" value="Acid Proteases"/>
    <property type="match status" value="2"/>
</dbReference>
<keyword evidence="6" id="KW-1185">Reference proteome</keyword>
<dbReference type="GO" id="GO:0006508">
    <property type="term" value="P:proteolysis"/>
    <property type="evidence" value="ECO:0007669"/>
    <property type="project" value="InterPro"/>
</dbReference>
<name>A0A4R0RQR8_9APHY</name>
<dbReference type="PRINTS" id="PR00792">
    <property type="entry name" value="PEPSIN"/>
</dbReference>
<evidence type="ECO:0000259" key="4">
    <source>
        <dbReference type="PROSITE" id="PS51767"/>
    </source>
</evidence>
<dbReference type="InterPro" id="IPR034164">
    <property type="entry name" value="Pepsin-like_dom"/>
</dbReference>
<dbReference type="PANTHER" id="PTHR47966">
    <property type="entry name" value="BETA-SITE APP-CLEAVING ENZYME, ISOFORM A-RELATED"/>
    <property type="match status" value="1"/>
</dbReference>
<dbReference type="GO" id="GO:0004190">
    <property type="term" value="F:aspartic-type endopeptidase activity"/>
    <property type="evidence" value="ECO:0007669"/>
    <property type="project" value="InterPro"/>
</dbReference>
<evidence type="ECO:0000313" key="5">
    <source>
        <dbReference type="EMBL" id="TCD69512.1"/>
    </source>
</evidence>
<gene>
    <name evidence="5" type="ORF">EIP91_007442</name>
</gene>
<reference evidence="5 6" key="1">
    <citation type="submission" date="2018-11" db="EMBL/GenBank/DDBJ databases">
        <title>Genome assembly of Steccherinum ochraceum LE-BIN_3174, the white-rot fungus of the Steccherinaceae family (The Residual Polyporoid clade, Polyporales, Basidiomycota).</title>
        <authorList>
            <person name="Fedorova T.V."/>
            <person name="Glazunova O.A."/>
            <person name="Landesman E.O."/>
            <person name="Moiseenko K.V."/>
            <person name="Psurtseva N.V."/>
            <person name="Savinova O.S."/>
            <person name="Shakhova N.V."/>
            <person name="Tyazhelova T.V."/>
            <person name="Vasina D.V."/>
        </authorList>
    </citation>
    <scope>NUCLEOTIDE SEQUENCE [LARGE SCALE GENOMIC DNA]</scope>
    <source>
        <strain evidence="5 6">LE-BIN_3174</strain>
    </source>
</reference>
<dbReference type="InterPro" id="IPR033121">
    <property type="entry name" value="PEPTIDASE_A1"/>
</dbReference>
<dbReference type="AlphaFoldDB" id="A0A4R0RQR8"/>
<organism evidence="5 6">
    <name type="scientific">Steccherinum ochraceum</name>
    <dbReference type="NCBI Taxonomy" id="92696"/>
    <lineage>
        <taxon>Eukaryota</taxon>
        <taxon>Fungi</taxon>
        <taxon>Dikarya</taxon>
        <taxon>Basidiomycota</taxon>
        <taxon>Agaricomycotina</taxon>
        <taxon>Agaricomycetes</taxon>
        <taxon>Polyporales</taxon>
        <taxon>Steccherinaceae</taxon>
        <taxon>Steccherinum</taxon>
    </lineage>
</organism>
<keyword evidence="2" id="KW-0472">Membrane</keyword>
<comment type="caution">
    <text evidence="5">The sequence shown here is derived from an EMBL/GenBank/DDBJ whole genome shotgun (WGS) entry which is preliminary data.</text>
</comment>
<feature type="signal peptide" evidence="3">
    <location>
        <begin position="1"/>
        <end position="19"/>
    </location>
</feature>
<proteinExistence type="inferred from homology"/>
<dbReference type="Pfam" id="PF00026">
    <property type="entry name" value="Asp"/>
    <property type="match status" value="1"/>
</dbReference>
<sequence>MHASILSLIFVSLCGITNALRLPIVARDAVPVAHRGIRTVMTQSVGDGEDLDIDNAKDVVYATNITLGGVEFPIQLDTGSSDVWVQTPFPINIAKDTSIPVNLTFGIGQAAGEVAFTDMEMGDYKVESQAFLNVHNATSFGAIFKNGIYGILGLSFDQGSSIFSEIFLGSKTNSTVGRTFLSNIFAQNASAPNMFSVQLGRTDDTDGPQEGIFTIGEYDENYLAIADQPKLPRTPAQLEQLTTLPRWSVQMDGMKVNGQYFQFNQSSVPEAAPGKTVSVLDTGFTFSQIPAAAVDFIYQAIPGAVFNASSGIYTVPCENTANLVFEFGGQEFPIDPLDITVVKTVDNQTVCQNTFRTMALPPVEVGPLGLDMILGVSFLKNAYVSFDFGDWTPQNTTGVPFIQMLPTTDAQQAAASFQAIRQKQVANNDASILNPPPSDDDTTGAGSIAELNYLQTSKPSTLQRRARIVSMGPIPLLPANGPVRIIVSTHRVPINLPFMPHAVNHCANSILESHGPVVLALLVGVAVLTLITAIASVFIAVRMWRRNRLTLKTEYEPIQIRDEEY</sequence>
<dbReference type="InterPro" id="IPR021109">
    <property type="entry name" value="Peptidase_aspartic_dom_sf"/>
</dbReference>
<feature type="chain" id="PRO_5020926818" description="Peptidase A1 domain-containing protein" evidence="3">
    <location>
        <begin position="20"/>
        <end position="565"/>
    </location>
</feature>
<dbReference type="CDD" id="cd05471">
    <property type="entry name" value="pepsin_like"/>
    <property type="match status" value="1"/>
</dbReference>
<feature type="domain" description="Peptidase A1" evidence="4">
    <location>
        <begin position="61"/>
        <end position="400"/>
    </location>
</feature>
<comment type="similarity">
    <text evidence="1">Belongs to the peptidase A1 family.</text>
</comment>
<dbReference type="InterPro" id="IPR001461">
    <property type="entry name" value="Aspartic_peptidase_A1"/>
</dbReference>
<dbReference type="OrthoDB" id="771136at2759"/>
<evidence type="ECO:0000256" key="2">
    <source>
        <dbReference type="SAM" id="Phobius"/>
    </source>
</evidence>